<sequence>MQISSNQITQVVEVRENGAVVEVADGGKAAAAAKLTVKRGEPELVAPAEATPTGEKYYLSNLDQNIAVIVQTVYCYKPPAASGGDNGDAVAVLRDALAKVLVHYHPLAGRLTISAEMKLAVELTGEGAVFVAADAGYDLADVGDLTKPDPAALGHLVYSIPGAKNILEMPPMTAQ</sequence>
<reference evidence="2" key="1">
    <citation type="journal article" date="2005" name="PLoS Biol.">
        <title>The genomes of Oryza sativa: a history of duplications.</title>
        <authorList>
            <person name="Yu J."/>
            <person name="Wang J."/>
            <person name="Lin W."/>
            <person name="Li S."/>
            <person name="Li H."/>
            <person name="Zhou J."/>
            <person name="Ni P."/>
            <person name="Dong W."/>
            <person name="Hu S."/>
            <person name="Zeng C."/>
            <person name="Zhang J."/>
            <person name="Zhang Y."/>
            <person name="Li R."/>
            <person name="Xu Z."/>
            <person name="Li S."/>
            <person name="Li X."/>
            <person name="Zheng H."/>
            <person name="Cong L."/>
            <person name="Lin L."/>
            <person name="Yin J."/>
            <person name="Geng J."/>
            <person name="Li G."/>
            <person name="Shi J."/>
            <person name="Liu J."/>
            <person name="Lv H."/>
            <person name="Li J."/>
            <person name="Wang J."/>
            <person name="Deng Y."/>
            <person name="Ran L."/>
            <person name="Shi X."/>
            <person name="Wang X."/>
            <person name="Wu Q."/>
            <person name="Li C."/>
            <person name="Ren X."/>
            <person name="Wang J."/>
            <person name="Wang X."/>
            <person name="Li D."/>
            <person name="Liu D."/>
            <person name="Zhang X."/>
            <person name="Ji Z."/>
            <person name="Zhao W."/>
            <person name="Sun Y."/>
            <person name="Zhang Z."/>
            <person name="Bao J."/>
            <person name="Han Y."/>
            <person name="Dong L."/>
            <person name="Ji J."/>
            <person name="Chen P."/>
            <person name="Wu S."/>
            <person name="Liu J."/>
            <person name="Xiao Y."/>
            <person name="Bu D."/>
            <person name="Tan J."/>
            <person name="Yang L."/>
            <person name="Ye C."/>
            <person name="Zhang J."/>
            <person name="Xu J."/>
            <person name="Zhou Y."/>
            <person name="Yu Y."/>
            <person name="Zhang B."/>
            <person name="Zhuang S."/>
            <person name="Wei H."/>
            <person name="Liu B."/>
            <person name="Lei M."/>
            <person name="Yu H."/>
            <person name="Li Y."/>
            <person name="Xu H."/>
            <person name="Wei S."/>
            <person name="He X."/>
            <person name="Fang L."/>
            <person name="Zhang Z."/>
            <person name="Zhang Y."/>
            <person name="Huang X."/>
            <person name="Su Z."/>
            <person name="Tong W."/>
            <person name="Li J."/>
            <person name="Tong Z."/>
            <person name="Li S."/>
            <person name="Ye J."/>
            <person name="Wang L."/>
            <person name="Fang L."/>
            <person name="Lei T."/>
            <person name="Chen C."/>
            <person name="Chen H."/>
            <person name="Xu Z."/>
            <person name="Li H."/>
            <person name="Huang H."/>
            <person name="Zhang F."/>
            <person name="Xu H."/>
            <person name="Li N."/>
            <person name="Zhao C."/>
            <person name="Li S."/>
            <person name="Dong L."/>
            <person name="Huang Y."/>
            <person name="Li L."/>
            <person name="Xi Y."/>
            <person name="Qi Q."/>
            <person name="Li W."/>
            <person name="Zhang B."/>
            <person name="Hu W."/>
            <person name="Zhang Y."/>
            <person name="Tian X."/>
            <person name="Jiao Y."/>
            <person name="Liang X."/>
            <person name="Jin J."/>
            <person name="Gao L."/>
            <person name="Zheng W."/>
            <person name="Hao B."/>
            <person name="Liu S."/>
            <person name="Wang W."/>
            <person name="Yuan L."/>
            <person name="Cao M."/>
            <person name="McDermott J."/>
            <person name="Samudrala R."/>
            <person name="Wang J."/>
            <person name="Wong G.K."/>
            <person name="Yang H."/>
        </authorList>
    </citation>
    <scope>NUCLEOTIDE SEQUENCE [LARGE SCALE GENOMIC DNA]</scope>
</reference>
<dbReference type="GO" id="GO:0050734">
    <property type="term" value="F:hydroxycinnamoyltransferase activity"/>
    <property type="evidence" value="ECO:0007669"/>
    <property type="project" value="UniProtKB-ARBA"/>
</dbReference>
<dbReference type="InterPro" id="IPR023213">
    <property type="entry name" value="CAT-like_dom_sf"/>
</dbReference>
<dbReference type="HOGENOM" id="CLU_014546_2_0_1"/>
<dbReference type="PANTHER" id="PTHR31147">
    <property type="entry name" value="ACYL TRANSFERASE 4"/>
    <property type="match status" value="1"/>
</dbReference>
<dbReference type="EMBL" id="CM000148">
    <property type="protein sequence ID" value="EAZ18476.1"/>
    <property type="molecule type" value="Genomic_DNA"/>
</dbReference>
<evidence type="ECO:0000256" key="1">
    <source>
        <dbReference type="ARBA" id="ARBA00009861"/>
    </source>
</evidence>
<name>A3CBL3_ORYSJ</name>
<dbReference type="Gene3D" id="3.30.559.10">
    <property type="entry name" value="Chloramphenicol acetyltransferase-like domain"/>
    <property type="match status" value="1"/>
</dbReference>
<dbReference type="InterPro" id="IPR050898">
    <property type="entry name" value="Plant_acyltransferase"/>
</dbReference>
<dbReference type="AlphaFoldDB" id="A3CBL3"/>
<gene>
    <name evidence="2" type="ORF">OsJ_34002</name>
</gene>
<dbReference type="Pfam" id="PF02458">
    <property type="entry name" value="Transferase"/>
    <property type="match status" value="1"/>
</dbReference>
<proteinExistence type="inferred from homology"/>
<protein>
    <submittedName>
        <fullName evidence="2">Uncharacterized protein</fullName>
    </submittedName>
</protein>
<evidence type="ECO:0000313" key="2">
    <source>
        <dbReference type="EMBL" id="EAZ18476.1"/>
    </source>
</evidence>
<dbReference type="Proteomes" id="UP000007752">
    <property type="component" value="Chromosome 11"/>
</dbReference>
<reference evidence="2" key="2">
    <citation type="submission" date="2008-12" db="EMBL/GenBank/DDBJ databases">
        <title>Improved gene annotation of the rice (Oryza sativa) genomes.</title>
        <authorList>
            <person name="Wang J."/>
            <person name="Li R."/>
            <person name="Fan W."/>
            <person name="Huang Q."/>
            <person name="Zhang J."/>
            <person name="Zhou Y."/>
            <person name="Hu Y."/>
            <person name="Zi S."/>
            <person name="Li J."/>
            <person name="Ni P."/>
            <person name="Zheng H."/>
            <person name="Zhang Y."/>
            <person name="Zhao M."/>
            <person name="Hao Q."/>
            <person name="McDermott J."/>
            <person name="Samudrala R."/>
            <person name="Kristiansen K."/>
            <person name="Wong G.K.-S."/>
        </authorList>
    </citation>
    <scope>NUCLEOTIDE SEQUENCE</scope>
</reference>
<organism evidence="2">
    <name type="scientific">Oryza sativa subsp. japonica</name>
    <name type="common">Rice</name>
    <dbReference type="NCBI Taxonomy" id="39947"/>
    <lineage>
        <taxon>Eukaryota</taxon>
        <taxon>Viridiplantae</taxon>
        <taxon>Streptophyta</taxon>
        <taxon>Embryophyta</taxon>
        <taxon>Tracheophyta</taxon>
        <taxon>Spermatophyta</taxon>
        <taxon>Magnoliopsida</taxon>
        <taxon>Liliopsida</taxon>
        <taxon>Poales</taxon>
        <taxon>Poaceae</taxon>
        <taxon>BOP clade</taxon>
        <taxon>Oryzoideae</taxon>
        <taxon>Oryzeae</taxon>
        <taxon>Oryzinae</taxon>
        <taxon>Oryza</taxon>
        <taxon>Oryza sativa</taxon>
    </lineage>
</organism>
<accession>A3CBL3</accession>
<comment type="similarity">
    <text evidence="1">Belongs to the plant acyltransferase family.</text>
</comment>